<sequence>MLTDTSVTFDLSNVKAAYLTAEELRVAASILYNAYHDDPLFCDIFRSEDEGYEDRLRSAIKEELHTFYNAKQPVIGLHLNERLLAVACLIAPDAAFGSGRYWHWRLRMLLTAGMFGTKQMLEKEQRIRQSIPADRFHMLSFIGVYPEYQHLGLGHVLMGAIDSVLLESPDSEGVGVYVTVPKCKAFFEDGAYELVDHCTVGSITGEVMFKPRSKISH</sequence>
<keyword evidence="1" id="KW-0808">Transferase</keyword>
<evidence type="ECO:0000313" key="1">
    <source>
        <dbReference type="EMBL" id="RPJ68327.1"/>
    </source>
</evidence>
<dbReference type="Gene3D" id="3.40.630.30">
    <property type="match status" value="1"/>
</dbReference>
<proteinExistence type="predicted"/>
<dbReference type="AlphaFoldDB" id="A0A3N5Y2Z3"/>
<dbReference type="InterPro" id="IPR016181">
    <property type="entry name" value="Acyl_CoA_acyltransferase"/>
</dbReference>
<protein>
    <submittedName>
        <fullName evidence="1">GNAT family N-acetyltransferase</fullName>
    </submittedName>
</protein>
<evidence type="ECO:0000313" key="2">
    <source>
        <dbReference type="Proteomes" id="UP000275281"/>
    </source>
</evidence>
<dbReference type="Proteomes" id="UP000275281">
    <property type="component" value="Unassembled WGS sequence"/>
</dbReference>
<organism evidence="1 2">
    <name type="scientific">Alteromonas sediminis</name>
    <dbReference type="NCBI Taxonomy" id="2259342"/>
    <lineage>
        <taxon>Bacteria</taxon>
        <taxon>Pseudomonadati</taxon>
        <taxon>Pseudomonadota</taxon>
        <taxon>Gammaproteobacteria</taxon>
        <taxon>Alteromonadales</taxon>
        <taxon>Alteromonadaceae</taxon>
        <taxon>Alteromonas/Salinimonas group</taxon>
        <taxon>Alteromonas</taxon>
    </lineage>
</organism>
<accession>A0A3N5Y2Z3</accession>
<reference evidence="1 2" key="1">
    <citation type="submission" date="2018-11" db="EMBL/GenBank/DDBJ databases">
        <authorList>
            <person name="Ye M.-Q."/>
            <person name="Du Z.-J."/>
        </authorList>
    </citation>
    <scope>NUCLEOTIDE SEQUENCE [LARGE SCALE GENOMIC DNA]</scope>
    <source>
        <strain evidence="1 2">U0105</strain>
    </source>
</reference>
<dbReference type="RefSeq" id="WP_124026328.1">
    <property type="nucleotide sequence ID" value="NZ_JBHRSN010000005.1"/>
</dbReference>
<gene>
    <name evidence="1" type="ORF">DRW07_02655</name>
</gene>
<dbReference type="OrthoDB" id="6195612at2"/>
<dbReference type="SUPFAM" id="SSF55729">
    <property type="entry name" value="Acyl-CoA N-acyltransferases (Nat)"/>
    <property type="match status" value="1"/>
</dbReference>
<keyword evidence="2" id="KW-1185">Reference proteome</keyword>
<dbReference type="GO" id="GO:0016740">
    <property type="term" value="F:transferase activity"/>
    <property type="evidence" value="ECO:0007669"/>
    <property type="project" value="UniProtKB-KW"/>
</dbReference>
<dbReference type="EMBL" id="RPOK01000001">
    <property type="protein sequence ID" value="RPJ68327.1"/>
    <property type="molecule type" value="Genomic_DNA"/>
</dbReference>
<comment type="caution">
    <text evidence="1">The sequence shown here is derived from an EMBL/GenBank/DDBJ whole genome shotgun (WGS) entry which is preliminary data.</text>
</comment>
<name>A0A3N5Y2Z3_9ALTE</name>